<sequence>MTIGIVTVSLCFLTSGPVDLTSPPDSVTSGPVDPTSPPDSVTSGPVDLTSPPDSLTSGPVDPTSPPDSVTSGPVDPTTPPDSVTSGPCALRTRVGKHCFKHFRTGPAVPYCGKHSHPNVSTCLDHTKNVTVLLKTSSL</sequence>
<keyword evidence="2" id="KW-0732">Signal</keyword>
<keyword evidence="4" id="KW-1185">Reference proteome</keyword>
<dbReference type="GeneTree" id="ENSGT00940000172773"/>
<dbReference type="Proteomes" id="UP000002852">
    <property type="component" value="Unassembled WGS sequence"/>
</dbReference>
<organism evidence="3 4">
    <name type="scientific">Xiphophorus maculatus</name>
    <name type="common">Southern platyfish</name>
    <name type="synonym">Platypoecilus maculatus</name>
    <dbReference type="NCBI Taxonomy" id="8083"/>
    <lineage>
        <taxon>Eukaryota</taxon>
        <taxon>Metazoa</taxon>
        <taxon>Chordata</taxon>
        <taxon>Craniata</taxon>
        <taxon>Vertebrata</taxon>
        <taxon>Euteleostomi</taxon>
        <taxon>Actinopterygii</taxon>
        <taxon>Neopterygii</taxon>
        <taxon>Teleostei</taxon>
        <taxon>Neoteleostei</taxon>
        <taxon>Acanthomorphata</taxon>
        <taxon>Ovalentaria</taxon>
        <taxon>Atherinomorphae</taxon>
        <taxon>Cyprinodontiformes</taxon>
        <taxon>Poeciliidae</taxon>
        <taxon>Poeciliinae</taxon>
        <taxon>Xiphophorus</taxon>
    </lineage>
</organism>
<feature type="compositionally biased region" description="Low complexity" evidence="1">
    <location>
        <begin position="68"/>
        <end position="87"/>
    </location>
</feature>
<reference evidence="3" key="4">
    <citation type="submission" date="2025-09" db="UniProtKB">
        <authorList>
            <consortium name="Ensembl"/>
        </authorList>
    </citation>
    <scope>IDENTIFICATION</scope>
    <source>
        <strain evidence="3">JP 163 A</strain>
    </source>
</reference>
<reference evidence="4" key="2">
    <citation type="journal article" date="2013" name="Nat. Genet.">
        <title>The genome of the platyfish, Xiphophorus maculatus, provides insights into evolutionary adaptation and several complex traits.</title>
        <authorList>
            <person name="Schartl M."/>
            <person name="Walter R.B."/>
            <person name="Shen Y."/>
            <person name="Garcia T."/>
            <person name="Catchen J."/>
            <person name="Amores A."/>
            <person name="Braasch I."/>
            <person name="Chalopin D."/>
            <person name="Volff J.N."/>
            <person name="Lesch K.P."/>
            <person name="Bisazza A."/>
            <person name="Minx P."/>
            <person name="Hillier L."/>
            <person name="Wilson R.K."/>
            <person name="Fuerstenberg S."/>
            <person name="Boore J."/>
            <person name="Searle S."/>
            <person name="Postlethwait J.H."/>
            <person name="Warren W.C."/>
        </authorList>
    </citation>
    <scope>NUCLEOTIDE SEQUENCE [LARGE SCALE GENOMIC DNA]</scope>
    <source>
        <strain evidence="4">JP 163 A</strain>
    </source>
</reference>
<feature type="region of interest" description="Disordered" evidence="1">
    <location>
        <begin position="16"/>
        <end position="87"/>
    </location>
</feature>
<dbReference type="InParanoid" id="A0A3B5PTF8"/>
<accession>A0A3B5PTF8</accession>
<reference evidence="4" key="1">
    <citation type="submission" date="2012-01" db="EMBL/GenBank/DDBJ databases">
        <authorList>
            <person name="Walter R."/>
            <person name="Schartl M."/>
            <person name="Warren W."/>
        </authorList>
    </citation>
    <scope>NUCLEOTIDE SEQUENCE [LARGE SCALE GENOMIC DNA]</scope>
    <source>
        <strain evidence="4">JP 163 A</strain>
    </source>
</reference>
<evidence type="ECO:0000313" key="3">
    <source>
        <dbReference type="Ensembl" id="ENSXMAP00000021294.1"/>
    </source>
</evidence>
<evidence type="ECO:0000256" key="1">
    <source>
        <dbReference type="SAM" id="MobiDB-lite"/>
    </source>
</evidence>
<evidence type="ECO:0000256" key="2">
    <source>
        <dbReference type="SAM" id="SignalP"/>
    </source>
</evidence>
<feature type="signal peptide" evidence="2">
    <location>
        <begin position="1"/>
        <end position="20"/>
    </location>
</feature>
<protein>
    <submittedName>
        <fullName evidence="3">Uncharacterized protein</fullName>
    </submittedName>
</protein>
<proteinExistence type="predicted"/>
<evidence type="ECO:0000313" key="4">
    <source>
        <dbReference type="Proteomes" id="UP000002852"/>
    </source>
</evidence>
<feature type="chain" id="PRO_5017367482" evidence="2">
    <location>
        <begin position="21"/>
        <end position="138"/>
    </location>
</feature>
<reference evidence="3" key="3">
    <citation type="submission" date="2025-08" db="UniProtKB">
        <authorList>
            <consortium name="Ensembl"/>
        </authorList>
    </citation>
    <scope>IDENTIFICATION</scope>
    <source>
        <strain evidence="3">JP 163 A</strain>
    </source>
</reference>
<name>A0A3B5PTF8_XIPMA</name>
<dbReference type="AlphaFoldDB" id="A0A3B5PTF8"/>
<dbReference type="Ensembl" id="ENSXMAT00000041086.1">
    <property type="protein sequence ID" value="ENSXMAP00000021294.1"/>
    <property type="gene ID" value="ENSXMAG00000023830.1"/>
</dbReference>